<sequence>MLDFDGRERAFPFYIVCDVSQSMWDPGFHPGAAQVPLDMLGDAVPELLWQIQTEPAISDATWVGVVGFHSSPQVILRLTRPSEVADLKAFEPGQQTNYASAFTLLSDLIERDCSRLKASYNLKRPVVFFLTDGIPYVGRAEQPEPVWRECRDRLAGLSSRPQIVAFGFGQARGDILCKVATEQDGRPLAFVADGGVSVVTVLTALMDTLFVSITSSVAKGELSLRVPDGMRWASP</sequence>
<organism evidence="2 3">
    <name type="scientific">Actinocorallia longicatena</name>
    <dbReference type="NCBI Taxonomy" id="111803"/>
    <lineage>
        <taxon>Bacteria</taxon>
        <taxon>Bacillati</taxon>
        <taxon>Actinomycetota</taxon>
        <taxon>Actinomycetes</taxon>
        <taxon>Streptosporangiales</taxon>
        <taxon>Thermomonosporaceae</taxon>
        <taxon>Actinocorallia</taxon>
    </lineage>
</organism>
<keyword evidence="3" id="KW-1185">Reference proteome</keyword>
<dbReference type="Gene3D" id="3.40.50.410">
    <property type="entry name" value="von Willebrand factor, type A domain"/>
    <property type="match status" value="1"/>
</dbReference>
<feature type="domain" description="VWFA" evidence="1">
    <location>
        <begin position="12"/>
        <end position="209"/>
    </location>
</feature>
<evidence type="ECO:0000313" key="3">
    <source>
        <dbReference type="Proteomes" id="UP001501237"/>
    </source>
</evidence>
<dbReference type="Proteomes" id="UP001501237">
    <property type="component" value="Unassembled WGS sequence"/>
</dbReference>
<dbReference type="CDD" id="cd00198">
    <property type="entry name" value="vWFA"/>
    <property type="match status" value="1"/>
</dbReference>
<reference evidence="3" key="1">
    <citation type="journal article" date="2019" name="Int. J. Syst. Evol. Microbiol.">
        <title>The Global Catalogue of Microorganisms (GCM) 10K type strain sequencing project: providing services to taxonomists for standard genome sequencing and annotation.</title>
        <authorList>
            <consortium name="The Broad Institute Genomics Platform"/>
            <consortium name="The Broad Institute Genome Sequencing Center for Infectious Disease"/>
            <person name="Wu L."/>
            <person name="Ma J."/>
        </authorList>
    </citation>
    <scope>NUCLEOTIDE SEQUENCE [LARGE SCALE GENOMIC DNA]</scope>
    <source>
        <strain evidence="3">JCM 9377</strain>
    </source>
</reference>
<dbReference type="RefSeq" id="WP_344835380.1">
    <property type="nucleotide sequence ID" value="NZ_BAAAUV010000021.1"/>
</dbReference>
<dbReference type="PROSITE" id="PS50234">
    <property type="entry name" value="VWFA"/>
    <property type="match status" value="1"/>
</dbReference>
<accession>A0ABP6QHE3</accession>
<dbReference type="InterPro" id="IPR002035">
    <property type="entry name" value="VWF_A"/>
</dbReference>
<evidence type="ECO:0000259" key="1">
    <source>
        <dbReference type="PROSITE" id="PS50234"/>
    </source>
</evidence>
<protein>
    <recommendedName>
        <fullName evidence="1">VWFA domain-containing protein</fullName>
    </recommendedName>
</protein>
<evidence type="ECO:0000313" key="2">
    <source>
        <dbReference type="EMBL" id="GAA3230966.1"/>
    </source>
</evidence>
<gene>
    <name evidence="2" type="ORF">GCM10010468_61820</name>
</gene>
<dbReference type="SUPFAM" id="SSF53300">
    <property type="entry name" value="vWA-like"/>
    <property type="match status" value="1"/>
</dbReference>
<dbReference type="SMART" id="SM00327">
    <property type="entry name" value="VWA"/>
    <property type="match status" value="1"/>
</dbReference>
<name>A0ABP6QHE3_9ACTN</name>
<proteinExistence type="predicted"/>
<comment type="caution">
    <text evidence="2">The sequence shown here is derived from an EMBL/GenBank/DDBJ whole genome shotgun (WGS) entry which is preliminary data.</text>
</comment>
<dbReference type="Pfam" id="PF13519">
    <property type="entry name" value="VWA_2"/>
    <property type="match status" value="1"/>
</dbReference>
<dbReference type="EMBL" id="BAAAUV010000021">
    <property type="protein sequence ID" value="GAA3230966.1"/>
    <property type="molecule type" value="Genomic_DNA"/>
</dbReference>
<dbReference type="InterPro" id="IPR036465">
    <property type="entry name" value="vWFA_dom_sf"/>
</dbReference>